<dbReference type="PATRIC" id="fig|1173027.3.peg.5949"/>
<feature type="coiled-coil region" evidence="1">
    <location>
        <begin position="569"/>
        <end position="656"/>
    </location>
</feature>
<keyword evidence="1" id="KW-0175">Coiled coil</keyword>
<dbReference type="EMBL" id="CP003630">
    <property type="protein sequence ID" value="AFZ21016.1"/>
    <property type="molecule type" value="Genomic_DNA"/>
</dbReference>
<dbReference type="RefSeq" id="WP_015185149.1">
    <property type="nucleotide sequence ID" value="NC_019738.1"/>
</dbReference>
<dbReference type="AlphaFoldDB" id="K9WMJ0"/>
<proteinExistence type="predicted"/>
<evidence type="ECO:0000313" key="3">
    <source>
        <dbReference type="EMBL" id="AFZ21016.1"/>
    </source>
</evidence>
<gene>
    <name evidence="3" type="ORF">Mic7113_5370</name>
</gene>
<name>K9WMJ0_9CYAN</name>
<dbReference type="Pfam" id="PF00929">
    <property type="entry name" value="RNase_T"/>
    <property type="match status" value="1"/>
</dbReference>
<dbReference type="eggNOG" id="COG1474">
    <property type="taxonomic scope" value="Bacteria"/>
</dbReference>
<organism evidence="3 4">
    <name type="scientific">Allocoleopsis franciscana PCC 7113</name>
    <dbReference type="NCBI Taxonomy" id="1173027"/>
    <lineage>
        <taxon>Bacteria</taxon>
        <taxon>Bacillati</taxon>
        <taxon>Cyanobacteriota</taxon>
        <taxon>Cyanophyceae</taxon>
        <taxon>Coleofasciculales</taxon>
        <taxon>Coleofasciculaceae</taxon>
        <taxon>Allocoleopsis</taxon>
        <taxon>Allocoleopsis franciscana</taxon>
    </lineage>
</organism>
<dbReference type="STRING" id="1173027.Mic7113_5370"/>
<dbReference type="Gene3D" id="3.40.50.300">
    <property type="entry name" value="P-loop containing nucleotide triphosphate hydrolases"/>
    <property type="match status" value="1"/>
</dbReference>
<evidence type="ECO:0000259" key="2">
    <source>
        <dbReference type="SMART" id="SM00479"/>
    </source>
</evidence>
<dbReference type="InterPro" id="IPR013520">
    <property type="entry name" value="Ribonucl_H"/>
</dbReference>
<dbReference type="Gene3D" id="3.30.420.10">
    <property type="entry name" value="Ribonuclease H-like superfamily/Ribonuclease H"/>
    <property type="match status" value="1"/>
</dbReference>
<dbReference type="SUPFAM" id="SSF52540">
    <property type="entry name" value="P-loop containing nucleoside triphosphate hydrolases"/>
    <property type="match status" value="1"/>
</dbReference>
<feature type="domain" description="Exonuclease" evidence="2">
    <location>
        <begin position="6"/>
        <end position="159"/>
    </location>
</feature>
<keyword evidence="3" id="KW-0378">Hydrolase</keyword>
<dbReference type="InterPro" id="IPR012337">
    <property type="entry name" value="RNaseH-like_sf"/>
</dbReference>
<keyword evidence="4" id="KW-1185">Reference proteome</keyword>
<dbReference type="Proteomes" id="UP000010471">
    <property type="component" value="Chromosome"/>
</dbReference>
<evidence type="ECO:0000313" key="4">
    <source>
        <dbReference type="Proteomes" id="UP000010471"/>
    </source>
</evidence>
<reference evidence="3 4" key="1">
    <citation type="submission" date="2012-06" db="EMBL/GenBank/DDBJ databases">
        <title>Finished chromosome of genome of Microcoleus sp. PCC 7113.</title>
        <authorList>
            <consortium name="US DOE Joint Genome Institute"/>
            <person name="Gugger M."/>
            <person name="Coursin T."/>
            <person name="Rippka R."/>
            <person name="Tandeau De Marsac N."/>
            <person name="Huntemann M."/>
            <person name="Wei C.-L."/>
            <person name="Han J."/>
            <person name="Detter J.C."/>
            <person name="Han C."/>
            <person name="Tapia R."/>
            <person name="Chen A."/>
            <person name="Kyrpides N."/>
            <person name="Mavromatis K."/>
            <person name="Markowitz V."/>
            <person name="Szeto E."/>
            <person name="Ivanova N."/>
            <person name="Pagani I."/>
            <person name="Pati A."/>
            <person name="Goodwin L."/>
            <person name="Nordberg H.P."/>
            <person name="Cantor M.N."/>
            <person name="Hua S.X."/>
            <person name="Woyke T."/>
            <person name="Kerfeld C.A."/>
        </authorList>
    </citation>
    <scope>NUCLEOTIDE SEQUENCE [LARGE SCALE GENOMIC DNA]</scope>
    <source>
        <strain evidence="3 4">PCC 7113</strain>
    </source>
</reference>
<sequence>MHPQQDFIVIDTEGKKELREIAIINSKGKLIYEAFAKEHPDNYEKVLNLKPLKEIVVDFLEITKTKLIVFHYAKHDIQVLKNSCKKVGLPWQNLTIECSCVLAKAAFPGLPSYSLEYLSKHLNLKVNQSYFDVNLAHIARYDAEFTYQLYLKIMTQAPKAPLLDTLRDKPNPFGSSRVDNPFQDHVDFKEIYQDEFETLKSVITDIKHDKNHQSKGAIVIGEPGSGKTHLMMRLAKELLKVNRLLFIRQPNNPDSVLYHTYSRILESFIQKVPDSNYTQLEHLLANSFVKLISTTRIISLNKRDTEILSAVQKGNLKIYEVLGAEGTQRKREYWQHIEKRTNEWWANEYGVAGYSAQIIKGIVKYCSYSDSRKKEIVTRWLAANELTQEETDFIGLNNWKEEMSKEEFSLQAISVFSKLSLLDEPLIIVFDQLEGLGLKHNDSLLVRFGEAVKEIFTHVPNSLIILNLFPDRWEQFKEIFDGSILGRISQYQVRLNLPNRKKLQEILQIKAQEIGLNIEDLFNSDELEAILNQHSIRYVLNRASDYYQYKVHNVPLPERSSSPSKPIVSEAVQERLTLLENELAKLQKKAGSSFREKQEDMDVLCQTLQELDNDFTDWKQVVSNLVEDVQFLYVKTEELGQKTEELDRRLEQIEGKGGGSSPLILYLQRQETLIEQEYAQPQIISDSDDVGKLRTIAQAFKDFKDFELHSLRLGGKKLPEHLVIRNEHQSIAIGFLQINGGSFTARIQNWNELVLRHKEDTSFKLLRDRRQPGITGRVGRDEIEKLNNSSKGSFIIMEQEDRINFELIYKLIIDIQERDVDFDLKEALPDLIHYLDNYWLINLFEQFENI</sequence>
<dbReference type="GO" id="GO:0004527">
    <property type="term" value="F:exonuclease activity"/>
    <property type="evidence" value="ECO:0007669"/>
    <property type="project" value="UniProtKB-KW"/>
</dbReference>
<dbReference type="InterPro" id="IPR027417">
    <property type="entry name" value="P-loop_NTPase"/>
</dbReference>
<dbReference type="GO" id="GO:0003676">
    <property type="term" value="F:nucleic acid binding"/>
    <property type="evidence" value="ECO:0007669"/>
    <property type="project" value="InterPro"/>
</dbReference>
<dbReference type="InterPro" id="IPR036397">
    <property type="entry name" value="RNaseH_sf"/>
</dbReference>
<dbReference type="KEGG" id="mic:Mic7113_5370"/>
<dbReference type="eggNOG" id="COG0847">
    <property type="taxonomic scope" value="Bacteria"/>
</dbReference>
<keyword evidence="3" id="KW-0540">Nuclease</keyword>
<protein>
    <submittedName>
        <fullName evidence="3">DNA polymerase III epsilon subunit-like 3'-5' exonuclease</fullName>
    </submittedName>
</protein>
<evidence type="ECO:0000256" key="1">
    <source>
        <dbReference type="SAM" id="Coils"/>
    </source>
</evidence>
<dbReference type="SMART" id="SM00479">
    <property type="entry name" value="EXOIII"/>
    <property type="match status" value="1"/>
</dbReference>
<keyword evidence="3" id="KW-0269">Exonuclease</keyword>
<dbReference type="SUPFAM" id="SSF53098">
    <property type="entry name" value="Ribonuclease H-like"/>
    <property type="match status" value="1"/>
</dbReference>
<dbReference type="HOGENOM" id="CLU_334545_0_0_3"/>
<dbReference type="OrthoDB" id="227666at2"/>
<accession>K9WMJ0</accession>